<evidence type="ECO:0000256" key="5">
    <source>
        <dbReference type="ARBA" id="ARBA00023141"/>
    </source>
</evidence>
<evidence type="ECO:0000256" key="4">
    <source>
        <dbReference type="ARBA" id="ARBA00023002"/>
    </source>
</evidence>
<dbReference type="EC" id="1.1.1.25" evidence="2"/>
<keyword evidence="3" id="KW-0521">NADP</keyword>
<keyword evidence="10" id="KW-1185">Reference proteome</keyword>
<evidence type="ECO:0000256" key="6">
    <source>
        <dbReference type="ARBA" id="ARBA00049442"/>
    </source>
</evidence>
<dbReference type="InterPro" id="IPR013708">
    <property type="entry name" value="Shikimate_DH-bd_N"/>
</dbReference>
<dbReference type="GO" id="GO:0009423">
    <property type="term" value="P:chorismate biosynthetic process"/>
    <property type="evidence" value="ECO:0007669"/>
    <property type="project" value="UniProtKB-UniPathway"/>
</dbReference>
<dbReference type="Pfam" id="PF08501">
    <property type="entry name" value="Shikimate_dh_N"/>
    <property type="match status" value="1"/>
</dbReference>
<dbReference type="InterPro" id="IPR036291">
    <property type="entry name" value="NAD(P)-bd_dom_sf"/>
</dbReference>
<dbReference type="UniPathway" id="UPA00053">
    <property type="reaction ID" value="UER00087"/>
</dbReference>
<dbReference type="SUPFAM" id="SSF51735">
    <property type="entry name" value="NAD(P)-binding Rossmann-fold domains"/>
    <property type="match status" value="1"/>
</dbReference>
<dbReference type="PANTHER" id="PTHR21089:SF1">
    <property type="entry name" value="BIFUNCTIONAL 3-DEHYDROQUINATE DEHYDRATASE_SHIKIMATE DEHYDROGENASE, CHLOROPLASTIC"/>
    <property type="match status" value="1"/>
</dbReference>
<dbReference type="Gene3D" id="3.40.50.10860">
    <property type="entry name" value="Leucine Dehydrogenase, chain A, domain 1"/>
    <property type="match status" value="1"/>
</dbReference>
<protein>
    <recommendedName>
        <fullName evidence="2">shikimate dehydrogenase (NADP(+))</fullName>
        <ecNumber evidence="2">1.1.1.25</ecNumber>
    </recommendedName>
</protein>
<keyword evidence="5" id="KW-0028">Amino-acid biosynthesis</keyword>
<comment type="pathway">
    <text evidence="1">Metabolic intermediate biosynthesis; chorismate biosynthesis; chorismate from D-erythrose 4-phosphate and phosphoenolpyruvate: step 4/7.</text>
</comment>
<dbReference type="InterPro" id="IPR006151">
    <property type="entry name" value="Shikm_DH/Glu-tRNA_Rdtase"/>
</dbReference>
<sequence length="279" mass="29270">MSPEGRLAEMQITGKTAIVLMLADPVDHIRGTLLINERFARLGLDAVIVPIHVRPENLAGCLDAIRLMHNVRGLGLTIPHKIAAVPLMDELTASARRLGAVNFVRRNPDGTLTGTNTDGAGFVTGVAANGVDVTRSRALVVGSGGVGRAIALALADAGVPELALANRDRLKAEELAREIAQCVPGCGVRVLDARQPDALDTIDLLVNATSLGMRQDDPLPVSIARLRRETVVAEVIVSPAMTPLLIEAAARGCRVIGGAEMLTPQPPLVAEFLGLLQPG</sequence>
<gene>
    <name evidence="9" type="ORF">FHS55_003394</name>
</gene>
<reference evidence="9 10" key="1">
    <citation type="submission" date="2020-08" db="EMBL/GenBank/DDBJ databases">
        <title>Genomic Encyclopedia of Type Strains, Phase IV (KMG-IV): sequencing the most valuable type-strain genomes for metagenomic binning, comparative biology and taxonomic classification.</title>
        <authorList>
            <person name="Goeker M."/>
        </authorList>
    </citation>
    <scope>NUCLEOTIDE SEQUENCE [LARGE SCALE GENOMIC DNA]</scope>
    <source>
        <strain evidence="9 10">DSM 5895</strain>
    </source>
</reference>
<comment type="caution">
    <text evidence="9">The sequence shown here is derived from an EMBL/GenBank/DDBJ whole genome shotgun (WGS) entry which is preliminary data.</text>
</comment>
<evidence type="ECO:0000259" key="7">
    <source>
        <dbReference type="Pfam" id="PF01488"/>
    </source>
</evidence>
<dbReference type="RefSeq" id="WP_183190914.1">
    <property type="nucleotide sequence ID" value="NZ_JACICD010000006.1"/>
</dbReference>
<evidence type="ECO:0000256" key="2">
    <source>
        <dbReference type="ARBA" id="ARBA00012962"/>
    </source>
</evidence>
<organism evidence="9 10">
    <name type="scientific">Ancylobacter tetraedralis</name>
    <dbReference type="NCBI Taxonomy" id="217068"/>
    <lineage>
        <taxon>Bacteria</taxon>
        <taxon>Pseudomonadati</taxon>
        <taxon>Pseudomonadota</taxon>
        <taxon>Alphaproteobacteria</taxon>
        <taxon>Hyphomicrobiales</taxon>
        <taxon>Xanthobacteraceae</taxon>
        <taxon>Ancylobacter</taxon>
    </lineage>
</organism>
<dbReference type="AlphaFoldDB" id="A0A839ZDA3"/>
<evidence type="ECO:0000313" key="10">
    <source>
        <dbReference type="Proteomes" id="UP000533469"/>
    </source>
</evidence>
<evidence type="ECO:0000256" key="3">
    <source>
        <dbReference type="ARBA" id="ARBA00022857"/>
    </source>
</evidence>
<feature type="domain" description="Shikimate dehydrogenase substrate binding N-terminal" evidence="8">
    <location>
        <begin position="22"/>
        <end position="104"/>
    </location>
</feature>
<keyword evidence="4 9" id="KW-0560">Oxidoreductase</keyword>
<dbReference type="EMBL" id="JACICD010000006">
    <property type="protein sequence ID" value="MBB3772773.1"/>
    <property type="molecule type" value="Genomic_DNA"/>
</dbReference>
<evidence type="ECO:0000259" key="8">
    <source>
        <dbReference type="Pfam" id="PF08501"/>
    </source>
</evidence>
<dbReference type="Pfam" id="PF01488">
    <property type="entry name" value="Shikimate_DH"/>
    <property type="match status" value="1"/>
</dbReference>
<dbReference type="SUPFAM" id="SSF53223">
    <property type="entry name" value="Aminoacid dehydrogenase-like, N-terminal domain"/>
    <property type="match status" value="1"/>
</dbReference>
<dbReference type="GO" id="GO:0050661">
    <property type="term" value="F:NADP binding"/>
    <property type="evidence" value="ECO:0007669"/>
    <property type="project" value="TreeGrafter"/>
</dbReference>
<evidence type="ECO:0000313" key="9">
    <source>
        <dbReference type="EMBL" id="MBB3772773.1"/>
    </source>
</evidence>
<name>A0A839ZDA3_9HYPH</name>
<dbReference type="Proteomes" id="UP000533469">
    <property type="component" value="Unassembled WGS sequence"/>
</dbReference>
<dbReference type="GO" id="GO:0019632">
    <property type="term" value="P:shikimate metabolic process"/>
    <property type="evidence" value="ECO:0007669"/>
    <property type="project" value="TreeGrafter"/>
</dbReference>
<dbReference type="CDD" id="cd01065">
    <property type="entry name" value="NAD_bind_Shikimate_DH"/>
    <property type="match status" value="1"/>
</dbReference>
<dbReference type="GO" id="GO:0004764">
    <property type="term" value="F:shikimate 3-dehydrogenase (NADP+) activity"/>
    <property type="evidence" value="ECO:0007669"/>
    <property type="project" value="UniProtKB-EC"/>
</dbReference>
<comment type="catalytic activity">
    <reaction evidence="6">
        <text>shikimate + NADP(+) = 3-dehydroshikimate + NADPH + H(+)</text>
        <dbReference type="Rhea" id="RHEA:17737"/>
        <dbReference type="ChEBI" id="CHEBI:15378"/>
        <dbReference type="ChEBI" id="CHEBI:16630"/>
        <dbReference type="ChEBI" id="CHEBI:36208"/>
        <dbReference type="ChEBI" id="CHEBI:57783"/>
        <dbReference type="ChEBI" id="CHEBI:58349"/>
        <dbReference type="EC" id="1.1.1.25"/>
    </reaction>
</comment>
<dbReference type="GO" id="GO:0009073">
    <property type="term" value="P:aromatic amino acid family biosynthetic process"/>
    <property type="evidence" value="ECO:0007669"/>
    <property type="project" value="UniProtKB-KW"/>
</dbReference>
<keyword evidence="5" id="KW-0057">Aromatic amino acid biosynthesis</keyword>
<accession>A0A839ZDA3</accession>
<dbReference type="InterPro" id="IPR022893">
    <property type="entry name" value="Shikimate_DH_fam"/>
</dbReference>
<dbReference type="PANTHER" id="PTHR21089">
    <property type="entry name" value="SHIKIMATE DEHYDROGENASE"/>
    <property type="match status" value="1"/>
</dbReference>
<evidence type="ECO:0000256" key="1">
    <source>
        <dbReference type="ARBA" id="ARBA00004871"/>
    </source>
</evidence>
<dbReference type="GO" id="GO:0005829">
    <property type="term" value="C:cytosol"/>
    <property type="evidence" value="ECO:0007669"/>
    <property type="project" value="TreeGrafter"/>
</dbReference>
<dbReference type="InterPro" id="IPR046346">
    <property type="entry name" value="Aminoacid_DH-like_N_sf"/>
</dbReference>
<proteinExistence type="predicted"/>
<dbReference type="Gene3D" id="3.40.50.720">
    <property type="entry name" value="NAD(P)-binding Rossmann-like Domain"/>
    <property type="match status" value="1"/>
</dbReference>
<feature type="domain" description="Quinate/shikimate 5-dehydrogenase/glutamyl-tRNA reductase" evidence="7">
    <location>
        <begin position="132"/>
        <end position="182"/>
    </location>
</feature>